<dbReference type="EMBL" id="CM002927">
    <property type="protein sequence ID" value="KGN49493.1"/>
    <property type="molecule type" value="Genomic_DNA"/>
</dbReference>
<reference evidence="1 2" key="2">
    <citation type="journal article" date="2009" name="PLoS ONE">
        <title>An integrated genetic and cytogenetic map of the cucumber genome.</title>
        <authorList>
            <person name="Ren Y."/>
            <person name="Zhang Z."/>
            <person name="Liu J."/>
            <person name="Staub J.E."/>
            <person name="Han Y."/>
            <person name="Cheng Z."/>
            <person name="Li X."/>
            <person name="Lu J."/>
            <person name="Miao H."/>
            <person name="Kang H."/>
            <person name="Xie B."/>
            <person name="Gu X."/>
            <person name="Wang X."/>
            <person name="Du Y."/>
            <person name="Jin W."/>
            <person name="Huang S."/>
        </authorList>
    </citation>
    <scope>NUCLEOTIDE SEQUENCE [LARGE SCALE GENOMIC DNA]</scope>
    <source>
        <strain evidence="2">cv. 9930</strain>
    </source>
</reference>
<proteinExistence type="predicted"/>
<dbReference type="AlphaFoldDB" id="A0A0A0KJ08"/>
<reference evidence="1 2" key="1">
    <citation type="journal article" date="2009" name="Nat. Genet.">
        <title>The genome of the cucumber, Cucumis sativus L.</title>
        <authorList>
            <person name="Huang S."/>
            <person name="Li R."/>
            <person name="Zhang Z."/>
            <person name="Li L."/>
            <person name="Gu X."/>
            <person name="Fan W."/>
            <person name="Lucas W.J."/>
            <person name="Wang X."/>
            <person name="Xie B."/>
            <person name="Ni P."/>
            <person name="Ren Y."/>
            <person name="Zhu H."/>
            <person name="Li J."/>
            <person name="Lin K."/>
            <person name="Jin W."/>
            <person name="Fei Z."/>
            <person name="Li G."/>
            <person name="Staub J."/>
            <person name="Kilian A."/>
            <person name="van der Vossen E.A."/>
            <person name="Wu Y."/>
            <person name="Guo J."/>
            <person name="He J."/>
            <person name="Jia Z."/>
            <person name="Ren Y."/>
            <person name="Tian G."/>
            <person name="Lu Y."/>
            <person name="Ruan J."/>
            <person name="Qian W."/>
            <person name="Wang M."/>
            <person name="Huang Q."/>
            <person name="Li B."/>
            <person name="Xuan Z."/>
            <person name="Cao J."/>
            <person name="Asan"/>
            <person name="Wu Z."/>
            <person name="Zhang J."/>
            <person name="Cai Q."/>
            <person name="Bai Y."/>
            <person name="Zhao B."/>
            <person name="Han Y."/>
            <person name="Li Y."/>
            <person name="Li X."/>
            <person name="Wang S."/>
            <person name="Shi Q."/>
            <person name="Liu S."/>
            <person name="Cho W.K."/>
            <person name="Kim J.Y."/>
            <person name="Xu Y."/>
            <person name="Heller-Uszynska K."/>
            <person name="Miao H."/>
            <person name="Cheng Z."/>
            <person name="Zhang S."/>
            <person name="Wu J."/>
            <person name="Yang Y."/>
            <person name="Kang H."/>
            <person name="Li M."/>
            <person name="Liang H."/>
            <person name="Ren X."/>
            <person name="Shi Z."/>
            <person name="Wen M."/>
            <person name="Jian M."/>
            <person name="Yang H."/>
            <person name="Zhang G."/>
            <person name="Yang Z."/>
            <person name="Chen R."/>
            <person name="Liu S."/>
            <person name="Li J."/>
            <person name="Ma L."/>
            <person name="Liu H."/>
            <person name="Zhou Y."/>
            <person name="Zhao J."/>
            <person name="Fang X."/>
            <person name="Li G."/>
            <person name="Fang L."/>
            <person name="Li Y."/>
            <person name="Liu D."/>
            <person name="Zheng H."/>
            <person name="Zhang Y."/>
            <person name="Qin N."/>
            <person name="Li Z."/>
            <person name="Yang G."/>
            <person name="Yang S."/>
            <person name="Bolund L."/>
            <person name="Kristiansen K."/>
            <person name="Zheng H."/>
            <person name="Li S."/>
            <person name="Zhang X."/>
            <person name="Yang H."/>
            <person name="Wang J."/>
            <person name="Sun R."/>
            <person name="Zhang B."/>
            <person name="Jiang S."/>
            <person name="Wang J."/>
            <person name="Du Y."/>
            <person name="Li S."/>
        </authorList>
    </citation>
    <scope>NUCLEOTIDE SEQUENCE [LARGE SCALE GENOMIC DNA]</scope>
    <source>
        <strain evidence="2">cv. 9930</strain>
    </source>
</reference>
<reference evidence="1 2" key="4">
    <citation type="journal article" date="2011" name="BMC Genomics">
        <title>RNA-Seq improves annotation of protein-coding genes in the cucumber genome.</title>
        <authorList>
            <person name="Li Z."/>
            <person name="Zhang Z."/>
            <person name="Yan P."/>
            <person name="Huang S."/>
            <person name="Fei Z."/>
            <person name="Lin K."/>
        </authorList>
    </citation>
    <scope>NUCLEOTIDE SEQUENCE [LARGE SCALE GENOMIC DNA]</scope>
    <source>
        <strain evidence="2">cv. 9930</strain>
    </source>
</reference>
<evidence type="ECO:0000313" key="2">
    <source>
        <dbReference type="Proteomes" id="UP000029981"/>
    </source>
</evidence>
<sequence>MPTFLRLFFNSLSFSPSPPPFLLPSIFHLPLFIPPLFSTSSSFLLNSLHLFSSGILSQRADFHTHRPS</sequence>
<accession>A0A0A0KJ08</accession>
<dbReference type="Gramene" id="KGN49493">
    <property type="protein sequence ID" value="KGN49493"/>
    <property type="gene ID" value="Csa_6G526270"/>
</dbReference>
<dbReference type="Proteomes" id="UP000029981">
    <property type="component" value="Chromosome 6"/>
</dbReference>
<reference evidence="1 2" key="3">
    <citation type="journal article" date="2010" name="BMC Genomics">
        <title>Transcriptome sequencing and comparative analysis of cucumber flowers with different sex types.</title>
        <authorList>
            <person name="Guo S."/>
            <person name="Zheng Y."/>
            <person name="Joung J.G."/>
            <person name="Liu S."/>
            <person name="Zhang Z."/>
            <person name="Crasta O.R."/>
            <person name="Sobral B.W."/>
            <person name="Xu Y."/>
            <person name="Huang S."/>
            <person name="Fei Z."/>
        </authorList>
    </citation>
    <scope>NUCLEOTIDE SEQUENCE [LARGE SCALE GENOMIC DNA]</scope>
    <source>
        <strain evidence="2">cv. 9930</strain>
    </source>
</reference>
<gene>
    <name evidence="1" type="ORF">Csa_6G526270</name>
</gene>
<protein>
    <submittedName>
        <fullName evidence="1">Uncharacterized protein</fullName>
    </submittedName>
</protein>
<name>A0A0A0KJ08_CUCSA</name>
<keyword evidence="2" id="KW-1185">Reference proteome</keyword>
<evidence type="ECO:0000313" key="1">
    <source>
        <dbReference type="EMBL" id="KGN49493.1"/>
    </source>
</evidence>
<organism evidence="1 2">
    <name type="scientific">Cucumis sativus</name>
    <name type="common">Cucumber</name>
    <dbReference type="NCBI Taxonomy" id="3659"/>
    <lineage>
        <taxon>Eukaryota</taxon>
        <taxon>Viridiplantae</taxon>
        <taxon>Streptophyta</taxon>
        <taxon>Embryophyta</taxon>
        <taxon>Tracheophyta</taxon>
        <taxon>Spermatophyta</taxon>
        <taxon>Magnoliopsida</taxon>
        <taxon>eudicotyledons</taxon>
        <taxon>Gunneridae</taxon>
        <taxon>Pentapetalae</taxon>
        <taxon>rosids</taxon>
        <taxon>fabids</taxon>
        <taxon>Cucurbitales</taxon>
        <taxon>Cucurbitaceae</taxon>
        <taxon>Benincaseae</taxon>
        <taxon>Cucumis</taxon>
    </lineage>
</organism>